<feature type="compositionally biased region" description="Basic and acidic residues" evidence="1">
    <location>
        <begin position="21"/>
        <end position="31"/>
    </location>
</feature>
<gene>
    <name evidence="2" type="ORF">HKK74_03890</name>
</gene>
<name>A0ABR7LJ73_9ACTN</name>
<proteinExistence type="predicted"/>
<evidence type="ECO:0000313" key="2">
    <source>
        <dbReference type="EMBL" id="MBC6464639.1"/>
    </source>
</evidence>
<sequence>MDDVVRPGHRRSNETAGPYDPQDRPQDRRGGAVETPAPEETSRTAAPPRSDHRTTPPAAGQHLTDRAITAKETLVTPPTYRLSVQEHQALALAQRLRHQIGNWIARRGIITADVGVSPYVDLADQPSVVIRMNASAAQALLHHLGEPQHTS</sequence>
<protein>
    <submittedName>
        <fullName evidence="2">Uncharacterized protein</fullName>
    </submittedName>
</protein>
<keyword evidence="3" id="KW-1185">Reference proteome</keyword>
<reference evidence="2 3" key="1">
    <citation type="submission" date="2020-06" db="EMBL/GenBank/DDBJ databases">
        <title>Actinomadura xiongansis sp. nov., isolated from soil of Baiyangdian.</title>
        <authorList>
            <person name="Zhang X."/>
        </authorList>
    </citation>
    <scope>NUCLEOTIDE SEQUENCE [LARGE SCALE GENOMIC DNA]</scope>
    <source>
        <strain evidence="2 3">HBUM206468</strain>
    </source>
</reference>
<evidence type="ECO:0000256" key="1">
    <source>
        <dbReference type="SAM" id="MobiDB-lite"/>
    </source>
</evidence>
<evidence type="ECO:0000313" key="3">
    <source>
        <dbReference type="Proteomes" id="UP000805614"/>
    </source>
</evidence>
<comment type="caution">
    <text evidence="2">The sequence shown here is derived from an EMBL/GenBank/DDBJ whole genome shotgun (WGS) entry which is preliminary data.</text>
</comment>
<organism evidence="2 3">
    <name type="scientific">Actinomadura alba</name>
    <dbReference type="NCBI Taxonomy" id="406431"/>
    <lineage>
        <taxon>Bacteria</taxon>
        <taxon>Bacillati</taxon>
        <taxon>Actinomycetota</taxon>
        <taxon>Actinomycetes</taxon>
        <taxon>Streptosporangiales</taxon>
        <taxon>Thermomonosporaceae</taxon>
        <taxon>Actinomadura</taxon>
    </lineage>
</organism>
<dbReference type="RefSeq" id="WP_187241649.1">
    <property type="nucleotide sequence ID" value="NZ_BAAAOK010000042.1"/>
</dbReference>
<dbReference type="Proteomes" id="UP000805614">
    <property type="component" value="Unassembled WGS sequence"/>
</dbReference>
<feature type="region of interest" description="Disordered" evidence="1">
    <location>
        <begin position="1"/>
        <end position="66"/>
    </location>
</feature>
<dbReference type="EMBL" id="JABVEC010000002">
    <property type="protein sequence ID" value="MBC6464639.1"/>
    <property type="molecule type" value="Genomic_DNA"/>
</dbReference>
<accession>A0ABR7LJ73</accession>